<organism evidence="1">
    <name type="scientific">Echinococcus granulosus</name>
    <name type="common">Hydatid tapeworm</name>
    <dbReference type="NCBI Taxonomy" id="6210"/>
    <lineage>
        <taxon>Eukaryota</taxon>
        <taxon>Metazoa</taxon>
        <taxon>Spiralia</taxon>
        <taxon>Lophotrochozoa</taxon>
        <taxon>Platyhelminthes</taxon>
        <taxon>Cestoda</taxon>
        <taxon>Eucestoda</taxon>
        <taxon>Cyclophyllidea</taxon>
        <taxon>Taeniidae</taxon>
        <taxon>Echinococcus</taxon>
        <taxon>Echinococcus granulosus group</taxon>
    </lineage>
</organism>
<reference evidence="1 2" key="1">
    <citation type="journal article" date="2013" name="Nature">
        <title>The genomes of four tapeworm species reveal adaptations to parasitism.</title>
        <authorList>
            <person name="Tsai I.J."/>
            <person name="Zarowiecki M."/>
            <person name="Holroyd N."/>
            <person name="Garciarrubio A."/>
            <person name="Sanchez-Flores A."/>
            <person name="Brooks K.L."/>
            <person name="Tracey A."/>
            <person name="Bobes R.J."/>
            <person name="Fragoso G."/>
            <person name="Sciutto E."/>
            <person name="Aslett M."/>
            <person name="Beasley H."/>
            <person name="Bennett H.M."/>
            <person name="Cai J."/>
            <person name="Camicia F."/>
            <person name="Clark R."/>
            <person name="Cucher M."/>
            <person name="De Silva N."/>
            <person name="Day T.A."/>
            <person name="Deplazes P."/>
            <person name="Estrada K."/>
            <person name="Fernandez C."/>
            <person name="Holland P.W."/>
            <person name="Hou J."/>
            <person name="Hu S."/>
            <person name="Huckvale T."/>
            <person name="Hung S.S."/>
            <person name="Kamenetzky L."/>
            <person name="Keane J.A."/>
            <person name="Kiss F."/>
            <person name="Koziol U."/>
            <person name="Lambert O."/>
            <person name="Liu K."/>
            <person name="Luo X."/>
            <person name="Luo Y."/>
            <person name="Macchiaroli N."/>
            <person name="Nichol S."/>
            <person name="Paps J."/>
            <person name="Parkinson J."/>
            <person name="Pouchkina-Stantcheva N."/>
            <person name="Riddiford N."/>
            <person name="Rosenzvit M."/>
            <person name="Salinas G."/>
            <person name="Wasmuth J.D."/>
            <person name="Zamanian M."/>
            <person name="Zheng Y."/>
            <person name="Cai X."/>
            <person name="Soberon X."/>
            <person name="Olson P.D."/>
            <person name="Laclette J.P."/>
            <person name="Brehm K."/>
            <person name="Berriman M."/>
            <person name="Garciarrubio A."/>
            <person name="Bobes R.J."/>
            <person name="Fragoso G."/>
            <person name="Sanchez-Flores A."/>
            <person name="Estrada K."/>
            <person name="Cevallos M.A."/>
            <person name="Morett E."/>
            <person name="Gonzalez V."/>
            <person name="Portillo T."/>
            <person name="Ochoa-Leyva A."/>
            <person name="Jose M.V."/>
            <person name="Sciutto E."/>
            <person name="Landa A."/>
            <person name="Jimenez L."/>
            <person name="Valdes V."/>
            <person name="Carrero J.C."/>
            <person name="Larralde C."/>
            <person name="Morales-Montor J."/>
            <person name="Limon-Lason J."/>
            <person name="Soberon X."/>
            <person name="Laclette J.P."/>
        </authorList>
    </citation>
    <scope>NUCLEOTIDE SEQUENCE [LARGE SCALE GENOMIC DNA]</scope>
</reference>
<evidence type="ECO:0000313" key="2">
    <source>
        <dbReference type="Proteomes" id="UP000492820"/>
    </source>
</evidence>
<protein>
    <submittedName>
        <fullName evidence="1 3">Uncharacterized protein</fullName>
    </submittedName>
</protein>
<dbReference type="AlphaFoldDB" id="U6FVN7"/>
<dbReference type="Proteomes" id="UP000492820">
    <property type="component" value="Unassembled WGS sequence"/>
</dbReference>
<dbReference type="WBParaSite" id="EgrG_000336200">
    <property type="protein sequence ID" value="EgrG_000336200"/>
    <property type="gene ID" value="EgrG_000336200"/>
</dbReference>
<reference evidence="3" key="2">
    <citation type="submission" date="2020-10" db="UniProtKB">
        <authorList>
            <consortium name="WormBaseParasite"/>
        </authorList>
    </citation>
    <scope>IDENTIFICATION</scope>
</reference>
<evidence type="ECO:0000313" key="3">
    <source>
        <dbReference type="WBParaSite" id="EgrG_000336200"/>
    </source>
</evidence>
<sequence>MWKGNFIQMHSHSDCHSMLHCGVVAERHPMLLGKGVRNSNGRIANDVHPLHLP</sequence>
<dbReference type="EMBL" id="CBLN010004348">
    <property type="protein sequence ID" value="CDI70218.1"/>
    <property type="molecule type" value="Genomic_DNA"/>
</dbReference>
<gene>
    <name evidence="1" type="ORF">EgrG_000336200</name>
</gene>
<evidence type="ECO:0000313" key="1">
    <source>
        <dbReference type="EMBL" id="CDI70218.1"/>
    </source>
</evidence>
<accession>U6FVN7</accession>
<proteinExistence type="predicted"/>
<name>U6FVN7_ECHGR</name>